<reference evidence="1" key="2">
    <citation type="submission" date="2021-04" db="EMBL/GenBank/DDBJ databases">
        <authorList>
            <person name="Gilroy R."/>
        </authorList>
    </citation>
    <scope>NUCLEOTIDE SEQUENCE</scope>
    <source>
        <strain evidence="1">ChiBcec16_6824</strain>
    </source>
</reference>
<dbReference type="Proteomes" id="UP000823868">
    <property type="component" value="Unassembled WGS sequence"/>
</dbReference>
<protein>
    <submittedName>
        <fullName evidence="1">Uncharacterized protein</fullName>
    </submittedName>
</protein>
<name>A0A9D2BZD6_9FIRM</name>
<accession>A0A9D2BZD6</accession>
<comment type="caution">
    <text evidence="1">The sequence shown here is derived from an EMBL/GenBank/DDBJ whole genome shotgun (WGS) entry which is preliminary data.</text>
</comment>
<evidence type="ECO:0000313" key="2">
    <source>
        <dbReference type="Proteomes" id="UP000823868"/>
    </source>
</evidence>
<dbReference type="AlphaFoldDB" id="A0A9D2BZD6"/>
<dbReference type="EMBL" id="DXDX01000137">
    <property type="protein sequence ID" value="HIY21723.1"/>
    <property type="molecule type" value="Genomic_DNA"/>
</dbReference>
<reference evidence="1" key="1">
    <citation type="journal article" date="2021" name="PeerJ">
        <title>Extensive microbial diversity within the chicken gut microbiome revealed by metagenomics and culture.</title>
        <authorList>
            <person name="Gilroy R."/>
            <person name="Ravi A."/>
            <person name="Getino M."/>
            <person name="Pursley I."/>
            <person name="Horton D.L."/>
            <person name="Alikhan N.F."/>
            <person name="Baker D."/>
            <person name="Gharbi K."/>
            <person name="Hall N."/>
            <person name="Watson M."/>
            <person name="Adriaenssens E.M."/>
            <person name="Foster-Nyarko E."/>
            <person name="Jarju S."/>
            <person name="Secka A."/>
            <person name="Antonio M."/>
            <person name="Oren A."/>
            <person name="Chaudhuri R.R."/>
            <person name="La Ragione R."/>
            <person name="Hildebrand F."/>
            <person name="Pallen M.J."/>
        </authorList>
    </citation>
    <scope>NUCLEOTIDE SEQUENCE</scope>
    <source>
        <strain evidence="1">ChiBcec16_6824</strain>
    </source>
</reference>
<proteinExistence type="predicted"/>
<sequence length="152" mass="17279">MSRISADECEWTDMEWYGVDRQGHVAVFCSGGSGNLPEFVCEDAERAETLIRYFEKAPIMTSSVLRIPAIDATEQAARNFSERGLYYFDADDGTGCGAAVYQTYYTKHAVPQKPLNYEMLPEHIQEMLRHNSLDLQDFSLAETVYIDHAYKS</sequence>
<evidence type="ECO:0000313" key="1">
    <source>
        <dbReference type="EMBL" id="HIY21723.1"/>
    </source>
</evidence>
<organism evidence="1 2">
    <name type="scientific">Candidatus Flavonifractor merdigallinarum</name>
    <dbReference type="NCBI Taxonomy" id="2838589"/>
    <lineage>
        <taxon>Bacteria</taxon>
        <taxon>Bacillati</taxon>
        <taxon>Bacillota</taxon>
        <taxon>Clostridia</taxon>
        <taxon>Eubacteriales</taxon>
        <taxon>Oscillospiraceae</taxon>
        <taxon>Flavonifractor</taxon>
    </lineage>
</organism>
<gene>
    <name evidence="1" type="ORF">H9841_07485</name>
</gene>